<reference evidence="4 5" key="1">
    <citation type="submission" date="2013-11" db="EMBL/GenBank/DDBJ databases">
        <title>Genomic analysis of Pelistega sp. HM-7.</title>
        <authorList>
            <person name="Kumbhare S.V."/>
            <person name="Shetty S.A."/>
            <person name="Sharma O."/>
            <person name="Dhotre D.P."/>
        </authorList>
    </citation>
    <scope>NUCLEOTIDE SEQUENCE [LARGE SCALE GENOMIC DNA]</scope>
    <source>
        <strain evidence="4 5">HM-7</strain>
    </source>
</reference>
<feature type="region of interest" description="Disordered" evidence="1">
    <location>
        <begin position="127"/>
        <end position="163"/>
    </location>
</feature>
<evidence type="ECO:0000256" key="1">
    <source>
        <dbReference type="SAM" id="MobiDB-lite"/>
    </source>
</evidence>
<gene>
    <name evidence="4" type="ORF">V757_05805</name>
</gene>
<feature type="compositionally biased region" description="Polar residues" evidence="1">
    <location>
        <begin position="127"/>
        <end position="150"/>
    </location>
</feature>
<name>V8G6Z6_9BURK</name>
<dbReference type="Pfam" id="PF13717">
    <property type="entry name" value="Zn_ribbon_4"/>
    <property type="match status" value="1"/>
</dbReference>
<feature type="compositionally biased region" description="Polar residues" evidence="1">
    <location>
        <begin position="105"/>
        <end position="118"/>
    </location>
</feature>
<evidence type="ECO:0000259" key="3">
    <source>
        <dbReference type="Pfam" id="PF13717"/>
    </source>
</evidence>
<keyword evidence="2" id="KW-0812">Transmembrane</keyword>
<sequence length="377" mass="42823">MKTCCPHCETVLTLTEQQLEQRNGMVRCGVCRQVFNALEHLYEEEDDYPVLSEQEHSVPTVQASKVSPVKREMPTYHATTRERQAEAVIDVKPAIATPEPVYTPPVQSYTPASPQQPSVHIHLNQPVQSTQSNSNESAHTIRNESVSSQHYRGEPSLRLSNDYADSNTGDYYIGDNQRRREDHVIRSDYAEDQYDRDDRVYGDDDYEYERPRSSGSGMLWFVIVLLALLLAVGQIFYVFRNQISNTFPATRPFIMQLCGVFKCEVGVKKSVDNIAIINHHLNPEKNTTAKAGEQVLRLQATIVNKTDLPQEWPVLILKLKNQQGAVMISKNIEPKDYLTSEQVLQPLAPKAQVPINLPFKLTIQDSLSSYEVNVFYP</sequence>
<dbReference type="RefSeq" id="WP_023950673.1">
    <property type="nucleotide sequence ID" value="NZ_AYSV01000075.1"/>
</dbReference>
<organism evidence="4 5">
    <name type="scientific">Pelistega indica</name>
    <dbReference type="NCBI Taxonomy" id="1414851"/>
    <lineage>
        <taxon>Bacteria</taxon>
        <taxon>Pseudomonadati</taxon>
        <taxon>Pseudomonadota</taxon>
        <taxon>Betaproteobacteria</taxon>
        <taxon>Burkholderiales</taxon>
        <taxon>Alcaligenaceae</taxon>
        <taxon>Pelistega</taxon>
    </lineage>
</organism>
<dbReference type="AlphaFoldDB" id="V8G6Z6"/>
<evidence type="ECO:0000313" key="5">
    <source>
        <dbReference type="Proteomes" id="UP000018766"/>
    </source>
</evidence>
<dbReference type="EMBL" id="AYSV01000075">
    <property type="protein sequence ID" value="ETD72180.1"/>
    <property type="molecule type" value="Genomic_DNA"/>
</dbReference>
<protein>
    <recommendedName>
        <fullName evidence="3">Zinc finger/thioredoxin putative domain-containing protein</fullName>
    </recommendedName>
</protein>
<dbReference type="NCBIfam" id="TIGR02098">
    <property type="entry name" value="MJ0042_CXXC"/>
    <property type="match status" value="1"/>
</dbReference>
<proteinExistence type="predicted"/>
<evidence type="ECO:0000313" key="4">
    <source>
        <dbReference type="EMBL" id="ETD72180.1"/>
    </source>
</evidence>
<dbReference type="Proteomes" id="UP000018766">
    <property type="component" value="Unassembled WGS sequence"/>
</dbReference>
<feature type="transmembrane region" description="Helical" evidence="2">
    <location>
        <begin position="218"/>
        <end position="239"/>
    </location>
</feature>
<feature type="domain" description="Zinc finger/thioredoxin putative" evidence="3">
    <location>
        <begin position="1"/>
        <end position="36"/>
    </location>
</feature>
<comment type="caution">
    <text evidence="4">The sequence shown here is derived from an EMBL/GenBank/DDBJ whole genome shotgun (WGS) entry which is preliminary data.</text>
</comment>
<keyword evidence="5" id="KW-1185">Reference proteome</keyword>
<dbReference type="Pfam" id="PF11906">
    <property type="entry name" value="DUF3426"/>
    <property type="match status" value="1"/>
</dbReference>
<dbReference type="InterPro" id="IPR011723">
    <property type="entry name" value="Znf/thioredoxin_put"/>
</dbReference>
<keyword evidence="2" id="KW-1133">Transmembrane helix</keyword>
<keyword evidence="2" id="KW-0472">Membrane</keyword>
<feature type="region of interest" description="Disordered" evidence="1">
    <location>
        <begin position="99"/>
        <end position="118"/>
    </location>
</feature>
<dbReference type="InterPro" id="IPR021834">
    <property type="entry name" value="DUF3426"/>
</dbReference>
<accession>V8G6Z6</accession>
<evidence type="ECO:0000256" key="2">
    <source>
        <dbReference type="SAM" id="Phobius"/>
    </source>
</evidence>